<evidence type="ECO:0000313" key="3">
    <source>
        <dbReference type="Proteomes" id="UP000036867"/>
    </source>
</evidence>
<dbReference type="AlphaFoldDB" id="A0A0M0LEH4"/>
<dbReference type="InterPro" id="IPR013120">
    <property type="entry name" value="FAR_NAD-bd"/>
</dbReference>
<evidence type="ECO:0000313" key="2">
    <source>
        <dbReference type="EMBL" id="KOO49475.1"/>
    </source>
</evidence>
<dbReference type="InterPro" id="IPR026055">
    <property type="entry name" value="FAR"/>
</dbReference>
<keyword evidence="3" id="KW-1185">Reference proteome</keyword>
<organism evidence="2 3">
    <name type="scientific">Viridibacillus arvi</name>
    <dbReference type="NCBI Taxonomy" id="263475"/>
    <lineage>
        <taxon>Bacteria</taxon>
        <taxon>Bacillati</taxon>
        <taxon>Bacillota</taxon>
        <taxon>Bacilli</taxon>
        <taxon>Bacillales</taxon>
        <taxon>Caryophanaceae</taxon>
        <taxon>Viridibacillus</taxon>
    </lineage>
</organism>
<dbReference type="Proteomes" id="UP000036867">
    <property type="component" value="Unassembled WGS sequence"/>
</dbReference>
<dbReference type="Gene3D" id="3.40.50.720">
    <property type="entry name" value="NAD(P)-binding Rossmann-like Domain"/>
    <property type="match status" value="1"/>
</dbReference>
<dbReference type="GeneID" id="301137215"/>
<gene>
    <name evidence="2" type="ORF">AMD00_14020</name>
</gene>
<dbReference type="EMBL" id="LILB01000005">
    <property type="protein sequence ID" value="KOO49475.1"/>
    <property type="molecule type" value="Genomic_DNA"/>
</dbReference>
<dbReference type="OrthoDB" id="9807212at2"/>
<dbReference type="PANTHER" id="PTHR11011">
    <property type="entry name" value="MALE STERILITY PROTEIN 2-RELATED"/>
    <property type="match status" value="1"/>
</dbReference>
<dbReference type="CDD" id="cd05263">
    <property type="entry name" value="MupV_like_SDR_e"/>
    <property type="match status" value="1"/>
</dbReference>
<dbReference type="Pfam" id="PF07993">
    <property type="entry name" value="NAD_binding_4"/>
    <property type="match status" value="1"/>
</dbReference>
<accession>A0A0M0LEH4</accession>
<proteinExistence type="predicted"/>
<dbReference type="PATRIC" id="fig|263475.3.peg.4066"/>
<reference evidence="3" key="1">
    <citation type="submission" date="2015-08" db="EMBL/GenBank/DDBJ databases">
        <title>Fjat-10028 dsm 16317.</title>
        <authorList>
            <person name="Liu B."/>
            <person name="Wang J."/>
            <person name="Zhu Y."/>
            <person name="Liu G."/>
            <person name="Chen Q."/>
            <person name="Chen Z."/>
            <person name="Lan J."/>
            <person name="Che J."/>
            <person name="Ge C."/>
            <person name="Shi H."/>
            <person name="Pan Z."/>
            <person name="Liu X."/>
        </authorList>
    </citation>
    <scope>NUCLEOTIDE SEQUENCE [LARGE SCALE GENOMIC DNA]</scope>
    <source>
        <strain evidence="3">DSM 16317</strain>
    </source>
</reference>
<dbReference type="GO" id="GO:0080019">
    <property type="term" value="F:alcohol-forming very long-chain fatty acyl-CoA reductase activity"/>
    <property type="evidence" value="ECO:0007669"/>
    <property type="project" value="InterPro"/>
</dbReference>
<dbReference type="RefSeq" id="WP_053417638.1">
    <property type="nucleotide sequence ID" value="NZ_LILB01000005.1"/>
</dbReference>
<evidence type="ECO:0000259" key="1">
    <source>
        <dbReference type="Pfam" id="PF07993"/>
    </source>
</evidence>
<protein>
    <submittedName>
        <fullName evidence="2">3-beta hydroxysteroid dehydrogenase</fullName>
    </submittedName>
</protein>
<dbReference type="PANTHER" id="PTHR11011:SF45">
    <property type="entry name" value="FATTY ACYL-COA REDUCTASE CG8306-RELATED"/>
    <property type="match status" value="1"/>
</dbReference>
<comment type="caution">
    <text evidence="2">The sequence shown here is derived from an EMBL/GenBank/DDBJ whole genome shotgun (WGS) entry which is preliminary data.</text>
</comment>
<name>A0A0M0LEH4_9BACL</name>
<dbReference type="STRING" id="263475.AMD00_14020"/>
<dbReference type="GO" id="GO:0035336">
    <property type="term" value="P:long-chain fatty-acyl-CoA metabolic process"/>
    <property type="evidence" value="ECO:0007669"/>
    <property type="project" value="TreeGrafter"/>
</dbReference>
<dbReference type="SUPFAM" id="SSF51735">
    <property type="entry name" value="NAD(P)-binding Rossmann-fold domains"/>
    <property type="match status" value="1"/>
</dbReference>
<dbReference type="InterPro" id="IPR036291">
    <property type="entry name" value="NAD(P)-bd_dom_sf"/>
</dbReference>
<feature type="domain" description="Thioester reductase (TE)" evidence="1">
    <location>
        <begin position="7"/>
        <end position="237"/>
    </location>
</feature>
<sequence>MATGFFTGFPGFIASQIVRTAFKQELYDKVYAVVLITEKQRAEAEAERILKDYPGKKIVIIEGDITLPNLDINSNQLEELMNEVDVVWHLAAIYDLAVPKEAAWKVNVQGTSIVNEFVSRMENIKRYMYFSTAYVAGTREGILKESELIRPISFKNFYEETKFEAETLVEQLKATMPVTIIRPGIVRGHSQTGETVKFDGPYFFLNMIDRLKCLPIIPYIGQSNARLNVVPIDYITNGVVYLSTLYEAIGKTVHMTDPNPHPVQEIYRAMVLTVTGQKPKGRIPLSLARKSMSILSVRKALGVEYETLDYLTWNASFDTRTAEQLLSGSSIQCKDFIQSLPTMIEFYNKHKNNEAYQIQIK</sequence>